<dbReference type="GO" id="GO:0042797">
    <property type="term" value="P:tRNA transcription by RNA polymerase III"/>
    <property type="evidence" value="ECO:0007669"/>
    <property type="project" value="TreeGrafter"/>
</dbReference>
<dbReference type="GO" id="GO:0005666">
    <property type="term" value="C:RNA polymerase III complex"/>
    <property type="evidence" value="ECO:0007669"/>
    <property type="project" value="InterPro"/>
</dbReference>
<sequence>MLLFALPSFLPIYAQNREFGLDEESFVRTTDPKPHDYVQNELMQLPVGKIGKMRVHESGRISLDINGYVVDMNVSIPLRYQQQVATIDQQQVNILGEVTHRLVLTPNMQNYLWDVCLNRVERNWCLERRYFVRDLQYYQGDHEAEYTLTRAGKVCLFQNGILKMYYEVDANGSEIGDFTRFENGCVAFVQSYDDIWDRKNFHRIINHVRGERMEIYSHASDHLIYHGEFNEKREREGWGIQYDDKTGAMLLEGMWKGNKFVEIIRKIEGSIMIEFKRSGNNTIASNRIPLYVGEFVYDESKESFLRNGRGYWIDEETRIATREVEWKDGVEVSGRDLYDGWHIHSLTQYYLFIIYYCYGNHIAFHIVLLIK</sequence>
<dbReference type="InParanoid" id="D8M3D5"/>
<dbReference type="PANTHER" id="PTHR13408">
    <property type="entry name" value="DNA-DIRECTED RNA POLYMERASE III"/>
    <property type="match status" value="1"/>
</dbReference>
<dbReference type="RefSeq" id="XP_012896456.1">
    <property type="nucleotide sequence ID" value="XM_013041002.1"/>
</dbReference>
<dbReference type="GeneID" id="24919692"/>
<keyword evidence="3" id="KW-0804">Transcription</keyword>
<evidence type="ECO:0000256" key="1">
    <source>
        <dbReference type="ARBA" id="ARBA00004123"/>
    </source>
</evidence>
<dbReference type="Proteomes" id="UP000008312">
    <property type="component" value="Unassembled WGS sequence"/>
</dbReference>
<gene>
    <name evidence="6" type="ORF">GSBLH_T00002533001</name>
</gene>
<dbReference type="GO" id="GO:0003677">
    <property type="term" value="F:DNA binding"/>
    <property type="evidence" value="ECO:0007669"/>
    <property type="project" value="InterPro"/>
</dbReference>
<keyword evidence="4" id="KW-0539">Nucleus</keyword>
<keyword evidence="5" id="KW-0812">Transmembrane</keyword>
<comment type="subcellular location">
    <subcellularLocation>
        <location evidence="1">Nucleus</location>
    </subcellularLocation>
</comment>
<dbReference type="InterPro" id="IPR007811">
    <property type="entry name" value="RPC4"/>
</dbReference>
<reference evidence="6" key="1">
    <citation type="submission" date="2010-02" db="EMBL/GenBank/DDBJ databases">
        <title>Sequencing and annotation of the Blastocystis hominis genome.</title>
        <authorList>
            <person name="Wincker P."/>
        </authorList>
    </citation>
    <scope>NUCLEOTIDE SEQUENCE</scope>
    <source>
        <strain evidence="6">Singapore isolate B</strain>
    </source>
</reference>
<dbReference type="Pfam" id="PF05132">
    <property type="entry name" value="RNA_pol_Rpc4"/>
    <property type="match status" value="1"/>
</dbReference>
<protein>
    <submittedName>
        <fullName evidence="6">Uncharacterized protein</fullName>
    </submittedName>
</protein>
<evidence type="ECO:0000313" key="7">
    <source>
        <dbReference type="Proteomes" id="UP000008312"/>
    </source>
</evidence>
<dbReference type="AlphaFoldDB" id="D8M3D5"/>
<evidence type="ECO:0000256" key="5">
    <source>
        <dbReference type="SAM" id="Phobius"/>
    </source>
</evidence>
<evidence type="ECO:0000313" key="6">
    <source>
        <dbReference type="EMBL" id="CBK22408.2"/>
    </source>
</evidence>
<dbReference type="EMBL" id="FN668650">
    <property type="protein sequence ID" value="CBK22408.2"/>
    <property type="molecule type" value="Genomic_DNA"/>
</dbReference>
<organism evidence="6">
    <name type="scientific">Blastocystis hominis</name>
    <dbReference type="NCBI Taxonomy" id="12968"/>
    <lineage>
        <taxon>Eukaryota</taxon>
        <taxon>Sar</taxon>
        <taxon>Stramenopiles</taxon>
        <taxon>Bigyra</taxon>
        <taxon>Opalozoa</taxon>
        <taxon>Opalinata</taxon>
        <taxon>Blastocystidae</taxon>
        <taxon>Blastocystis</taxon>
    </lineage>
</organism>
<keyword evidence="5" id="KW-1133">Transmembrane helix</keyword>
<keyword evidence="2" id="KW-0240">DNA-directed RNA polymerase</keyword>
<evidence type="ECO:0000256" key="4">
    <source>
        <dbReference type="ARBA" id="ARBA00023242"/>
    </source>
</evidence>
<proteinExistence type="predicted"/>
<evidence type="ECO:0000256" key="3">
    <source>
        <dbReference type="ARBA" id="ARBA00023163"/>
    </source>
</evidence>
<dbReference type="PANTHER" id="PTHR13408:SF0">
    <property type="entry name" value="DNA-DIRECTED RNA POLYMERASE III SUBUNIT RPC4"/>
    <property type="match status" value="1"/>
</dbReference>
<keyword evidence="5" id="KW-0472">Membrane</keyword>
<feature type="transmembrane region" description="Helical" evidence="5">
    <location>
        <begin position="349"/>
        <end position="370"/>
    </location>
</feature>
<keyword evidence="7" id="KW-1185">Reference proteome</keyword>
<name>D8M3D5_BLAHO</name>
<evidence type="ECO:0000256" key="2">
    <source>
        <dbReference type="ARBA" id="ARBA00022478"/>
    </source>
</evidence>
<accession>D8M3D5</accession>
<dbReference type="OrthoDB" id="5836119at2759"/>